<reference evidence="1" key="1">
    <citation type="submission" date="2025-08" db="UniProtKB">
        <authorList>
            <consortium name="Ensembl"/>
        </authorList>
    </citation>
    <scope>IDENTIFICATION</scope>
</reference>
<keyword evidence="2" id="KW-1185">Reference proteome</keyword>
<reference evidence="1" key="2">
    <citation type="submission" date="2025-09" db="UniProtKB">
        <authorList>
            <consortium name="Ensembl"/>
        </authorList>
    </citation>
    <scope>IDENTIFICATION</scope>
</reference>
<sequence length="179" mass="19299">MENACDVSGACDLSGRGCRLHPGGVGASLAWFSLFRAALTSCVFSCFQVLSFPNLKSSPSWSKELSSGWWGKESPRAAIQVRLYRECGTWSLEMHSVKGEWCFEVLETIPALRGLAACGSSCSQPYWGGIRHLSVPSQLQMPRGSQGPTLRAASLGRGPQVCPVTCFCTAATSLELSFR</sequence>
<protein>
    <submittedName>
        <fullName evidence="1">Uncharacterized protein</fullName>
    </submittedName>
</protein>
<evidence type="ECO:0000313" key="2">
    <source>
        <dbReference type="Proteomes" id="UP000694422"/>
    </source>
</evidence>
<dbReference type="AlphaFoldDB" id="A0A8C9PMI3"/>
<name>A0A8C9PMI3_SPEDA</name>
<dbReference type="Ensembl" id="ENSSDAT00000014696.1">
    <property type="protein sequence ID" value="ENSSDAP00000012987.1"/>
    <property type="gene ID" value="ENSSDAG00000011695.1"/>
</dbReference>
<organism evidence="1 2">
    <name type="scientific">Spermophilus dauricus</name>
    <name type="common">Daurian ground squirrel</name>
    <dbReference type="NCBI Taxonomy" id="99837"/>
    <lineage>
        <taxon>Eukaryota</taxon>
        <taxon>Metazoa</taxon>
        <taxon>Chordata</taxon>
        <taxon>Craniata</taxon>
        <taxon>Vertebrata</taxon>
        <taxon>Euteleostomi</taxon>
        <taxon>Mammalia</taxon>
        <taxon>Eutheria</taxon>
        <taxon>Euarchontoglires</taxon>
        <taxon>Glires</taxon>
        <taxon>Rodentia</taxon>
        <taxon>Sciuromorpha</taxon>
        <taxon>Sciuridae</taxon>
        <taxon>Xerinae</taxon>
        <taxon>Marmotini</taxon>
        <taxon>Spermophilus</taxon>
    </lineage>
</organism>
<accession>A0A8C9PMI3</accession>
<proteinExistence type="predicted"/>
<evidence type="ECO:0000313" key="1">
    <source>
        <dbReference type="Ensembl" id="ENSSDAP00000012987.1"/>
    </source>
</evidence>
<dbReference type="Proteomes" id="UP000694422">
    <property type="component" value="Unplaced"/>
</dbReference>